<organism evidence="3 4">
    <name type="scientific">Colletotrichum higginsianum (strain IMI 349063)</name>
    <name type="common">Crucifer anthracnose fungus</name>
    <dbReference type="NCBI Taxonomy" id="759273"/>
    <lineage>
        <taxon>Eukaryota</taxon>
        <taxon>Fungi</taxon>
        <taxon>Dikarya</taxon>
        <taxon>Ascomycota</taxon>
        <taxon>Pezizomycotina</taxon>
        <taxon>Sordariomycetes</taxon>
        <taxon>Hypocreomycetidae</taxon>
        <taxon>Glomerellales</taxon>
        <taxon>Glomerellaceae</taxon>
        <taxon>Colletotrichum</taxon>
        <taxon>Colletotrichum destructivum species complex</taxon>
    </lineage>
</organism>
<dbReference type="InterPro" id="IPR001138">
    <property type="entry name" value="Zn2Cys6_DnaBD"/>
</dbReference>
<dbReference type="RefSeq" id="XP_018165095.1">
    <property type="nucleotide sequence ID" value="XM_018296733.1"/>
</dbReference>
<dbReference type="Pfam" id="PF00172">
    <property type="entry name" value="Zn_clus"/>
    <property type="match status" value="1"/>
</dbReference>
<gene>
    <name evidence="3" type="ORF">CH63R_01758</name>
</gene>
<dbReference type="KEGG" id="chig:CH63R_01758"/>
<dbReference type="AlphaFoldDB" id="A0A1B7YXK1"/>
<sequence length="421" mass="48795">MSVEHSVSDPQARRNRRSHRKSRLGCAFCKRRKIKCDEKRPACTQCAKRSLRCVYISYVDQCNVENDSSEHPDAATPTSSLPVEVRHASLEVQDFQLFHHFCSFTAPSFTPDKEKQSFWNMTVPQLSFKHPFLLHAILAVAGLHLDHIEKQRLCPRPLWYGAQATRHWEAALRLATPRLLEMNSDSYAAHYLFATITCLHTVAVGPQEGKFLLFNDNAAPSDWIVFFRGMRSIQDTRDLLDREDDEWALAFILSEVDLEAVDTDGALPFASEGLEELQGFLEEYVISQDPGRQSYLKAFRLLQSCYSLVFSERDRSLRGSAHVIFAWLYQVSDQYLKLLEEKEPRALIIFAYFVVLVKQMESGWMWTRWPGHLISGVWKSLPPRWRIKIRWPMVRVGWLPSSSWVEEKDVRNVDQNPVRSF</sequence>
<dbReference type="Proteomes" id="UP000092177">
    <property type="component" value="Chromosome 1"/>
</dbReference>
<evidence type="ECO:0000256" key="1">
    <source>
        <dbReference type="ARBA" id="ARBA00023242"/>
    </source>
</evidence>
<dbReference type="SUPFAM" id="SSF57701">
    <property type="entry name" value="Zn2/Cys6 DNA-binding domain"/>
    <property type="match status" value="1"/>
</dbReference>
<proteinExistence type="predicted"/>
<dbReference type="PROSITE" id="PS00463">
    <property type="entry name" value="ZN2_CY6_FUNGAL_1"/>
    <property type="match status" value="1"/>
</dbReference>
<comment type="caution">
    <text evidence="3">The sequence shown here is derived from an EMBL/GenBank/DDBJ whole genome shotgun (WGS) entry which is preliminary data.</text>
</comment>
<dbReference type="Gene3D" id="4.10.240.10">
    <property type="entry name" value="Zn(2)-C6 fungal-type DNA-binding domain"/>
    <property type="match status" value="1"/>
</dbReference>
<dbReference type="PANTHER" id="PTHR47784">
    <property type="entry name" value="STEROL UPTAKE CONTROL PROTEIN 2"/>
    <property type="match status" value="1"/>
</dbReference>
<dbReference type="Pfam" id="PF11951">
    <property type="entry name" value="Fungal_trans_2"/>
    <property type="match status" value="1"/>
</dbReference>
<protein>
    <submittedName>
        <fullName evidence="3">Retinol dehydrogenase 12</fullName>
    </submittedName>
</protein>
<dbReference type="InterPro" id="IPR021858">
    <property type="entry name" value="Fun_TF"/>
</dbReference>
<dbReference type="InterPro" id="IPR053157">
    <property type="entry name" value="Sterol_Uptake_Regulator"/>
</dbReference>
<keyword evidence="4" id="KW-1185">Reference proteome</keyword>
<dbReference type="OrthoDB" id="416217at2759"/>
<accession>A0A1B7YXK1</accession>
<dbReference type="PANTHER" id="PTHR47784:SF5">
    <property type="entry name" value="STEROL UPTAKE CONTROL PROTEIN 2"/>
    <property type="match status" value="1"/>
</dbReference>
<dbReference type="GO" id="GO:0008270">
    <property type="term" value="F:zinc ion binding"/>
    <property type="evidence" value="ECO:0007669"/>
    <property type="project" value="InterPro"/>
</dbReference>
<dbReference type="GO" id="GO:0001228">
    <property type="term" value="F:DNA-binding transcription activator activity, RNA polymerase II-specific"/>
    <property type="evidence" value="ECO:0007669"/>
    <property type="project" value="TreeGrafter"/>
</dbReference>
<dbReference type="InterPro" id="IPR036864">
    <property type="entry name" value="Zn2-C6_fun-type_DNA-bd_sf"/>
</dbReference>
<keyword evidence="1" id="KW-0539">Nucleus</keyword>
<evidence type="ECO:0000313" key="3">
    <source>
        <dbReference type="EMBL" id="OBR16578.1"/>
    </source>
</evidence>
<dbReference type="EMBL" id="LTAN01000001">
    <property type="protein sequence ID" value="OBR16578.1"/>
    <property type="molecule type" value="Genomic_DNA"/>
</dbReference>
<reference evidence="4" key="1">
    <citation type="journal article" date="2017" name="BMC Genomics">
        <title>Gapless genome assembly of Colletotrichum higginsianum reveals chromosome structure and association of transposable elements with secondary metabolite gene clusters.</title>
        <authorList>
            <person name="Dallery J.-F."/>
            <person name="Lapalu N."/>
            <person name="Zampounis A."/>
            <person name="Pigne S."/>
            <person name="Luyten I."/>
            <person name="Amselem J."/>
            <person name="Wittenberg A.H.J."/>
            <person name="Zhou S."/>
            <person name="de Queiroz M.V."/>
            <person name="Robin G.P."/>
            <person name="Auger A."/>
            <person name="Hainaut M."/>
            <person name="Henrissat B."/>
            <person name="Kim K.-T."/>
            <person name="Lee Y.-H."/>
            <person name="Lespinet O."/>
            <person name="Schwartz D.C."/>
            <person name="Thon M.R."/>
            <person name="O'Connell R.J."/>
        </authorList>
    </citation>
    <scope>NUCLEOTIDE SEQUENCE [LARGE SCALE GENOMIC DNA]</scope>
    <source>
        <strain evidence="4">IMI 349063</strain>
    </source>
</reference>
<name>A0A1B7YXK1_COLHI</name>
<dbReference type="SMART" id="SM00066">
    <property type="entry name" value="GAL4"/>
    <property type="match status" value="1"/>
</dbReference>
<feature type="domain" description="Zn(2)-C6 fungal-type" evidence="2">
    <location>
        <begin position="25"/>
        <end position="55"/>
    </location>
</feature>
<dbReference type="VEuPathDB" id="FungiDB:CH63R_01758"/>
<evidence type="ECO:0000313" key="4">
    <source>
        <dbReference type="Proteomes" id="UP000092177"/>
    </source>
</evidence>
<dbReference type="GeneID" id="28860840"/>
<evidence type="ECO:0000259" key="2">
    <source>
        <dbReference type="PROSITE" id="PS50048"/>
    </source>
</evidence>
<dbReference type="PROSITE" id="PS50048">
    <property type="entry name" value="ZN2_CY6_FUNGAL_2"/>
    <property type="match status" value="1"/>
</dbReference>
<dbReference type="CDD" id="cd00067">
    <property type="entry name" value="GAL4"/>
    <property type="match status" value="1"/>
</dbReference>
<dbReference type="PRINTS" id="PR00755">
    <property type="entry name" value="AFLATOXINBRP"/>
</dbReference>